<dbReference type="Proteomes" id="UP000825002">
    <property type="component" value="Unassembled WGS sequence"/>
</dbReference>
<proteinExistence type="predicted"/>
<gene>
    <name evidence="2" type="ORF">GZH46_01528</name>
</gene>
<protein>
    <submittedName>
        <fullName evidence="2">Uncharacterized protein</fullName>
    </submittedName>
</protein>
<dbReference type="EMBL" id="JAIFTH010000281">
    <property type="protein sequence ID" value="KAG9509941.1"/>
    <property type="molecule type" value="Genomic_DNA"/>
</dbReference>
<keyword evidence="3" id="KW-1185">Reference proteome</keyword>
<sequence length="86" mass="9952">MVENLHDLAQRSRRRLASSTRFEARQHNNNNGNLDWPRAISIQMLLNTTNSRPPVRITEAIVGYYFHDVLLLDAIEINYMSNISPT</sequence>
<accession>A0ABQ7S971</accession>
<organism evidence="2 3">
    <name type="scientific">Fragariocoptes setiger</name>
    <dbReference type="NCBI Taxonomy" id="1670756"/>
    <lineage>
        <taxon>Eukaryota</taxon>
        <taxon>Metazoa</taxon>
        <taxon>Ecdysozoa</taxon>
        <taxon>Arthropoda</taxon>
        <taxon>Chelicerata</taxon>
        <taxon>Arachnida</taxon>
        <taxon>Acari</taxon>
        <taxon>Acariformes</taxon>
        <taxon>Trombidiformes</taxon>
        <taxon>Prostigmata</taxon>
        <taxon>Eupodina</taxon>
        <taxon>Eriophyoidea</taxon>
        <taxon>Phytoptidae</taxon>
        <taxon>Fragariocoptes</taxon>
    </lineage>
</organism>
<evidence type="ECO:0000256" key="1">
    <source>
        <dbReference type="SAM" id="MobiDB-lite"/>
    </source>
</evidence>
<comment type="caution">
    <text evidence="2">The sequence shown here is derived from an EMBL/GenBank/DDBJ whole genome shotgun (WGS) entry which is preliminary data.</text>
</comment>
<name>A0ABQ7S971_9ACAR</name>
<feature type="compositionally biased region" description="Basic and acidic residues" evidence="1">
    <location>
        <begin position="1"/>
        <end position="10"/>
    </location>
</feature>
<evidence type="ECO:0000313" key="2">
    <source>
        <dbReference type="EMBL" id="KAG9509941.1"/>
    </source>
</evidence>
<feature type="non-terminal residue" evidence="2">
    <location>
        <position position="1"/>
    </location>
</feature>
<reference evidence="2 3" key="1">
    <citation type="submission" date="2020-10" db="EMBL/GenBank/DDBJ databases">
        <authorList>
            <person name="Klimov P.B."/>
            <person name="Dyachkov S.M."/>
            <person name="Chetverikov P.E."/>
        </authorList>
    </citation>
    <scope>NUCLEOTIDE SEQUENCE [LARGE SCALE GENOMIC DNA]</scope>
    <source>
        <strain evidence="2">BMOC 18-1129-001#AD2665</strain>
        <tissue evidence="2">Entire mites</tissue>
    </source>
</reference>
<feature type="region of interest" description="Disordered" evidence="1">
    <location>
        <begin position="1"/>
        <end position="32"/>
    </location>
</feature>
<evidence type="ECO:0000313" key="3">
    <source>
        <dbReference type="Proteomes" id="UP000825002"/>
    </source>
</evidence>